<dbReference type="Pfam" id="PF07638">
    <property type="entry name" value="Sigma70_ECF"/>
    <property type="match status" value="1"/>
</dbReference>
<dbReference type="Gene3D" id="1.10.10.10">
    <property type="entry name" value="Winged helix-like DNA-binding domain superfamily/Winged helix DNA-binding domain"/>
    <property type="match status" value="1"/>
</dbReference>
<evidence type="ECO:0000256" key="2">
    <source>
        <dbReference type="ARBA" id="ARBA00023015"/>
    </source>
</evidence>
<dbReference type="InterPro" id="IPR013325">
    <property type="entry name" value="RNA_pol_sigma_r2"/>
</dbReference>
<keyword evidence="2" id="KW-0805">Transcription regulation</keyword>
<dbReference type="InterPro" id="IPR014284">
    <property type="entry name" value="RNA_pol_sigma-70_dom"/>
</dbReference>
<dbReference type="GO" id="GO:0006352">
    <property type="term" value="P:DNA-templated transcription initiation"/>
    <property type="evidence" value="ECO:0007669"/>
    <property type="project" value="InterPro"/>
</dbReference>
<dbReference type="EMBL" id="SJPN01000007">
    <property type="protein sequence ID" value="TWT94450.1"/>
    <property type="molecule type" value="Genomic_DNA"/>
</dbReference>
<evidence type="ECO:0000313" key="8">
    <source>
        <dbReference type="Proteomes" id="UP000320176"/>
    </source>
</evidence>
<dbReference type="Proteomes" id="UP000320176">
    <property type="component" value="Unassembled WGS sequence"/>
</dbReference>
<dbReference type="InterPro" id="IPR039425">
    <property type="entry name" value="RNA_pol_sigma-70-like"/>
</dbReference>
<proteinExistence type="inferred from homology"/>
<keyword evidence="3" id="KW-0731">Sigma factor</keyword>
<evidence type="ECO:0000256" key="5">
    <source>
        <dbReference type="ARBA" id="ARBA00023163"/>
    </source>
</evidence>
<dbReference type="PANTHER" id="PTHR43133">
    <property type="entry name" value="RNA POLYMERASE ECF-TYPE SIGMA FACTO"/>
    <property type="match status" value="1"/>
</dbReference>
<reference evidence="7 8" key="1">
    <citation type="submission" date="2019-02" db="EMBL/GenBank/DDBJ databases">
        <title>Deep-cultivation of Planctomycetes and their phenomic and genomic characterization uncovers novel biology.</title>
        <authorList>
            <person name="Wiegand S."/>
            <person name="Jogler M."/>
            <person name="Boedeker C."/>
            <person name="Pinto D."/>
            <person name="Vollmers J."/>
            <person name="Rivas-Marin E."/>
            <person name="Kohn T."/>
            <person name="Peeters S.H."/>
            <person name="Heuer A."/>
            <person name="Rast P."/>
            <person name="Oberbeckmann S."/>
            <person name="Bunk B."/>
            <person name="Jeske O."/>
            <person name="Meyerdierks A."/>
            <person name="Storesund J.E."/>
            <person name="Kallscheuer N."/>
            <person name="Luecker S."/>
            <person name="Lage O.M."/>
            <person name="Pohl T."/>
            <person name="Merkel B.J."/>
            <person name="Hornburger P."/>
            <person name="Mueller R.-W."/>
            <person name="Bruemmer F."/>
            <person name="Labrenz M."/>
            <person name="Spormann A.M."/>
            <person name="Op Den Camp H."/>
            <person name="Overmann J."/>
            <person name="Amann R."/>
            <person name="Jetten M.S.M."/>
            <person name="Mascher T."/>
            <person name="Medema M.H."/>
            <person name="Devos D.P."/>
            <person name="Kaster A.-K."/>
            <person name="Ovreas L."/>
            <person name="Rohde M."/>
            <person name="Galperin M.Y."/>
            <person name="Jogler C."/>
        </authorList>
    </citation>
    <scope>NUCLEOTIDE SEQUENCE [LARGE SCALE GENOMIC DNA]</scope>
    <source>
        <strain evidence="7 8">Pla52n</strain>
    </source>
</reference>
<evidence type="ECO:0000313" key="7">
    <source>
        <dbReference type="EMBL" id="TWT94450.1"/>
    </source>
</evidence>
<evidence type="ECO:0000256" key="3">
    <source>
        <dbReference type="ARBA" id="ARBA00023082"/>
    </source>
</evidence>
<dbReference type="SUPFAM" id="SSF88946">
    <property type="entry name" value="Sigma2 domain of RNA polymerase sigma factors"/>
    <property type="match status" value="1"/>
</dbReference>
<evidence type="ECO:0000256" key="1">
    <source>
        <dbReference type="ARBA" id="ARBA00010641"/>
    </source>
</evidence>
<dbReference type="InterPro" id="IPR036388">
    <property type="entry name" value="WH-like_DNA-bd_sf"/>
</dbReference>
<accession>A0A5C6A505</accession>
<sequence>MNATDRPTDELIDRMRSGDTDALAEVFSQCQDRLRRIIRFRLDYRIAGRISDSDVLQESYLAAAKRLQHFAADSEMDPFLWLRLITSQKLVDLHRQHVAAERRDVRREISIADQPMSAATSVAIAAHLIGGDPTASKLLEQAERINRLEQTLNEMDATDREVIALRHFEELSNVETAAVLGIEPPAASKRYVRAMRRLSELMASLQPSQSE</sequence>
<evidence type="ECO:0000256" key="4">
    <source>
        <dbReference type="ARBA" id="ARBA00023125"/>
    </source>
</evidence>
<name>A0A5C6A505_9BACT</name>
<dbReference type="PANTHER" id="PTHR43133:SF8">
    <property type="entry name" value="RNA POLYMERASE SIGMA FACTOR HI_1459-RELATED"/>
    <property type="match status" value="1"/>
</dbReference>
<dbReference type="GO" id="GO:0003677">
    <property type="term" value="F:DNA binding"/>
    <property type="evidence" value="ECO:0007669"/>
    <property type="project" value="UniProtKB-KW"/>
</dbReference>
<dbReference type="NCBIfam" id="TIGR02937">
    <property type="entry name" value="sigma70-ECF"/>
    <property type="match status" value="1"/>
</dbReference>
<dbReference type="CDD" id="cd06171">
    <property type="entry name" value="Sigma70_r4"/>
    <property type="match status" value="1"/>
</dbReference>
<dbReference type="SUPFAM" id="SSF88659">
    <property type="entry name" value="Sigma3 and sigma4 domains of RNA polymerase sigma factors"/>
    <property type="match status" value="1"/>
</dbReference>
<dbReference type="Gene3D" id="1.10.1740.10">
    <property type="match status" value="1"/>
</dbReference>
<dbReference type="GO" id="GO:0016987">
    <property type="term" value="F:sigma factor activity"/>
    <property type="evidence" value="ECO:0007669"/>
    <property type="project" value="UniProtKB-KW"/>
</dbReference>
<dbReference type="InterPro" id="IPR013324">
    <property type="entry name" value="RNA_pol_sigma_r3/r4-like"/>
</dbReference>
<feature type="domain" description="RNA polymerase sigma-70 ECF-like HTH" evidence="6">
    <location>
        <begin position="10"/>
        <end position="192"/>
    </location>
</feature>
<protein>
    <submittedName>
        <fullName evidence="7">RNA polymerase sigma factor CnrH</fullName>
    </submittedName>
</protein>
<keyword evidence="4" id="KW-0238">DNA-binding</keyword>
<dbReference type="AlphaFoldDB" id="A0A5C6A505"/>
<organism evidence="7 8">
    <name type="scientific">Stieleria varia</name>
    <dbReference type="NCBI Taxonomy" id="2528005"/>
    <lineage>
        <taxon>Bacteria</taxon>
        <taxon>Pseudomonadati</taxon>
        <taxon>Planctomycetota</taxon>
        <taxon>Planctomycetia</taxon>
        <taxon>Pirellulales</taxon>
        <taxon>Pirellulaceae</taxon>
        <taxon>Stieleria</taxon>
    </lineage>
</organism>
<gene>
    <name evidence="7" type="primary">cnrH_4</name>
    <name evidence="7" type="ORF">Pla52n_52710</name>
</gene>
<dbReference type="InterPro" id="IPR053812">
    <property type="entry name" value="HTH_Sigma70_ECF-like"/>
</dbReference>
<evidence type="ECO:0000259" key="6">
    <source>
        <dbReference type="Pfam" id="PF07638"/>
    </source>
</evidence>
<keyword evidence="8" id="KW-1185">Reference proteome</keyword>
<keyword evidence="5" id="KW-0804">Transcription</keyword>
<comment type="caution">
    <text evidence="7">The sequence shown here is derived from an EMBL/GenBank/DDBJ whole genome shotgun (WGS) entry which is preliminary data.</text>
</comment>
<comment type="similarity">
    <text evidence="1">Belongs to the sigma-70 factor family. ECF subfamily.</text>
</comment>